<evidence type="ECO:0000313" key="2">
    <source>
        <dbReference type="EMBL" id="SCU98882.1"/>
    </source>
</evidence>
<name>A0A1K0IQV2_CUPNE</name>
<keyword evidence="1" id="KW-0472">Membrane</keyword>
<dbReference type="RefSeq" id="WP_340530208.1">
    <property type="nucleotide sequence ID" value="NZ_FMSH01000503.1"/>
</dbReference>
<feature type="transmembrane region" description="Helical" evidence="1">
    <location>
        <begin position="85"/>
        <end position="103"/>
    </location>
</feature>
<keyword evidence="1" id="KW-0812">Transmembrane</keyword>
<organism evidence="2">
    <name type="scientific">Cupriavidus necator</name>
    <name type="common">Alcaligenes eutrophus</name>
    <name type="synonym">Ralstonia eutropha</name>
    <dbReference type="NCBI Taxonomy" id="106590"/>
    <lineage>
        <taxon>Bacteria</taxon>
        <taxon>Pseudomonadati</taxon>
        <taxon>Pseudomonadota</taxon>
        <taxon>Betaproteobacteria</taxon>
        <taxon>Burkholderiales</taxon>
        <taxon>Burkholderiaceae</taxon>
        <taxon>Cupriavidus</taxon>
    </lineage>
</organism>
<gene>
    <name evidence="2" type="ORF">CNECB9_560031</name>
</gene>
<dbReference type="EMBL" id="FMSH01000503">
    <property type="protein sequence ID" value="SCU98882.1"/>
    <property type="molecule type" value="Genomic_DNA"/>
</dbReference>
<protein>
    <submittedName>
        <fullName evidence="2">Uncharacterized protein</fullName>
    </submittedName>
</protein>
<accession>A0A1K0IQV2</accession>
<reference evidence="2" key="1">
    <citation type="submission" date="2016-09" db="EMBL/GenBank/DDBJ databases">
        <authorList>
            <person name="Capua I."/>
            <person name="De Benedictis P."/>
            <person name="Joannis T."/>
            <person name="Lombin L.H."/>
            <person name="Cattoli G."/>
        </authorList>
    </citation>
    <scope>NUCLEOTIDE SEQUENCE</scope>
    <source>
        <strain evidence="2">B9</strain>
    </source>
</reference>
<dbReference type="AlphaFoldDB" id="A0A1K0IQV2"/>
<proteinExistence type="predicted"/>
<evidence type="ECO:0000256" key="1">
    <source>
        <dbReference type="SAM" id="Phobius"/>
    </source>
</evidence>
<sequence>MAEKRKKKADSPLKREAKTFAKTAATFGILGSGDTGQCIKNILSAVQARKASRHVETFSDAVARHGLAENEIQARTAEVKATADLIALVAVLALVMLLASVYVGWPFSVVSLLCLGSVWSICQTLVWRFRYDQLRDRELFAFKDWLLGRRTGEFK</sequence>
<keyword evidence="1" id="KW-1133">Transmembrane helix</keyword>
<feature type="transmembrane region" description="Helical" evidence="1">
    <location>
        <begin position="109"/>
        <end position="127"/>
    </location>
</feature>